<organism evidence="2 3">
    <name type="scientific">Bordetella bronchialis</name>
    <dbReference type="NCBI Taxonomy" id="463025"/>
    <lineage>
        <taxon>Bacteria</taxon>
        <taxon>Pseudomonadati</taxon>
        <taxon>Pseudomonadota</taxon>
        <taxon>Betaproteobacteria</taxon>
        <taxon>Burkholderiales</taxon>
        <taxon>Alcaligenaceae</taxon>
        <taxon>Bordetella</taxon>
    </lineage>
</organism>
<keyword evidence="1" id="KW-0472">Membrane</keyword>
<accession>A0A193FZ56</accession>
<protein>
    <recommendedName>
        <fullName evidence="4">Anti-sigma F factor</fullName>
    </recommendedName>
</protein>
<evidence type="ECO:0000313" key="3">
    <source>
        <dbReference type="Proteomes" id="UP000092213"/>
    </source>
</evidence>
<dbReference type="RefSeq" id="WP_066670420.1">
    <property type="nucleotide sequence ID" value="NZ_CP016171.1"/>
</dbReference>
<reference evidence="2 3" key="1">
    <citation type="submission" date="2016-06" db="EMBL/GenBank/DDBJ databases">
        <title>Complete genome sequences of Bordetella bronchialis and Bordetella flabilis.</title>
        <authorList>
            <person name="LiPuma J.J."/>
            <person name="Spilker T."/>
        </authorList>
    </citation>
    <scope>NUCLEOTIDE SEQUENCE [LARGE SCALE GENOMIC DNA]</scope>
    <source>
        <strain evidence="2 3">AU17976</strain>
    </source>
</reference>
<keyword evidence="1" id="KW-0812">Transmembrane</keyword>
<feature type="transmembrane region" description="Helical" evidence="1">
    <location>
        <begin position="185"/>
        <end position="207"/>
    </location>
</feature>
<dbReference type="EMBL" id="CP016171">
    <property type="protein sequence ID" value="ANN72668.1"/>
    <property type="molecule type" value="Genomic_DNA"/>
</dbReference>
<feature type="transmembrane region" description="Helical" evidence="1">
    <location>
        <begin position="157"/>
        <end position="179"/>
    </location>
</feature>
<keyword evidence="1" id="KW-1133">Transmembrane helix</keyword>
<feature type="transmembrane region" description="Helical" evidence="1">
    <location>
        <begin position="59"/>
        <end position="78"/>
    </location>
</feature>
<name>A0A193FZ56_9BORD</name>
<dbReference type="Pfam" id="PF06532">
    <property type="entry name" value="NrsF"/>
    <property type="match status" value="1"/>
</dbReference>
<dbReference type="Proteomes" id="UP000092213">
    <property type="component" value="Chromosome"/>
</dbReference>
<dbReference type="STRING" id="463025.BAU08_16065"/>
<feature type="transmembrane region" description="Helical" evidence="1">
    <location>
        <begin position="90"/>
        <end position="113"/>
    </location>
</feature>
<evidence type="ECO:0000256" key="1">
    <source>
        <dbReference type="SAM" id="Phobius"/>
    </source>
</evidence>
<dbReference type="AlphaFoldDB" id="A0A193FZ56"/>
<evidence type="ECO:0000313" key="2">
    <source>
        <dbReference type="EMBL" id="ANN72668.1"/>
    </source>
</evidence>
<proteinExistence type="predicted"/>
<feature type="transmembrane region" description="Helical" evidence="1">
    <location>
        <begin position="29"/>
        <end position="47"/>
    </location>
</feature>
<feature type="transmembrane region" description="Helical" evidence="1">
    <location>
        <begin position="125"/>
        <end position="145"/>
    </location>
</feature>
<dbReference type="InterPro" id="IPR009495">
    <property type="entry name" value="NrsF"/>
</dbReference>
<gene>
    <name evidence="2" type="ORF">BAU08_16065</name>
</gene>
<evidence type="ECO:0008006" key="4">
    <source>
        <dbReference type="Google" id="ProtNLM"/>
    </source>
</evidence>
<sequence>MRTQDLVTRLAGDLRFVERNAVARRLNRALMTGLAGNALLLVALYGIDTDMPEQMLTLMFWVRLAFPLATIAAALKLAERLARPGAVLGLAWIAAVIPTVIMLLVAAAILFAAPAEYRLRWALGATWVTTTATTVLLSLPSLAAVMQAMRGLAPTRLVLAGAGAGLLAGAQGLLVHSLYCSDMPVAFWSVWQVLAIAVTAGIGAGLAPRYLRW</sequence>